<evidence type="ECO:0000256" key="8">
    <source>
        <dbReference type="RuleBase" id="RU365088"/>
    </source>
</evidence>
<feature type="transmembrane region" description="Helical" evidence="8">
    <location>
        <begin position="227"/>
        <end position="250"/>
    </location>
</feature>
<reference evidence="10 11" key="1">
    <citation type="submission" date="2024-01" db="EMBL/GenBank/DDBJ databases">
        <title>Multi-omics insights into the function and evolution of sodium benzoate biodegradation pathways in Benzoatithermus flavus gen. nov., sp. nov. from hot spring.</title>
        <authorList>
            <person name="Hu C.-J."/>
            <person name="Li W.-J."/>
        </authorList>
    </citation>
    <scope>NUCLEOTIDE SEQUENCE [LARGE SCALE GENOMIC DNA]</scope>
    <source>
        <strain evidence="10 11">SYSU G07066</strain>
    </source>
</reference>
<feature type="transmembrane region" description="Helical" evidence="8">
    <location>
        <begin position="83"/>
        <end position="102"/>
    </location>
</feature>
<sequence>MIAGITPRPVAPGSRAFIALIAAIMTLTAMSIDINLPAIPATAHALGAGLTTTQLTVTLFFAGFAIGQLLWGMLSDRTGRKPAMLVGFVLYEITTLGCALAPDIATLLSLRVLEGFSAGAAAVLGRAVIRDLFEGPQMARILSLALAAFVTAPIIAPSIGAVILSLAGWRWIFGFLAVYGAVLMVLAALFLEESLKTRNPTALRPGKLVEAFAAVFLDPRSRPWATVTILIFGTLTTYLTNASAVFMAGYGLGASAFGGAFAVIAACSSAGNLLNSRLVRRFRLPRVVRAALAAACLCAILALAVAATDFGGVEALIASLGLFFVAFGLVVANATTLALQPHGAIAGSAAAALGFAQTVVPAGIASLVAALYDGTARPMLAAIILLVAASLLVSARSSAR</sequence>
<evidence type="ECO:0000256" key="3">
    <source>
        <dbReference type="ARBA" id="ARBA00022448"/>
    </source>
</evidence>
<organism evidence="10 11">
    <name type="scientific">Benzoatithermus flavus</name>
    <dbReference type="NCBI Taxonomy" id="3108223"/>
    <lineage>
        <taxon>Bacteria</taxon>
        <taxon>Pseudomonadati</taxon>
        <taxon>Pseudomonadota</taxon>
        <taxon>Alphaproteobacteria</taxon>
        <taxon>Geminicoccales</taxon>
        <taxon>Geminicoccaceae</taxon>
        <taxon>Benzoatithermus</taxon>
    </lineage>
</organism>
<feature type="transmembrane region" description="Helical" evidence="8">
    <location>
        <begin position="313"/>
        <end position="332"/>
    </location>
</feature>
<dbReference type="InterPro" id="IPR011701">
    <property type="entry name" value="MFS"/>
</dbReference>
<evidence type="ECO:0000256" key="5">
    <source>
        <dbReference type="ARBA" id="ARBA00022692"/>
    </source>
</evidence>
<dbReference type="InterPro" id="IPR004812">
    <property type="entry name" value="Efflux_drug-R_Bcr/CmlA"/>
</dbReference>
<keyword evidence="5 8" id="KW-0812">Transmembrane</keyword>
<feature type="transmembrane region" description="Helical" evidence="8">
    <location>
        <begin position="287"/>
        <end position="307"/>
    </location>
</feature>
<feature type="transmembrane region" description="Helical" evidence="8">
    <location>
        <begin position="171"/>
        <end position="191"/>
    </location>
</feature>
<evidence type="ECO:0000313" key="11">
    <source>
        <dbReference type="Proteomes" id="UP001375743"/>
    </source>
</evidence>
<feature type="transmembrane region" description="Helical" evidence="8">
    <location>
        <begin position="55"/>
        <end position="74"/>
    </location>
</feature>
<dbReference type="PANTHER" id="PTHR23502">
    <property type="entry name" value="MAJOR FACILITATOR SUPERFAMILY"/>
    <property type="match status" value="1"/>
</dbReference>
<dbReference type="PROSITE" id="PS50850">
    <property type="entry name" value="MFS"/>
    <property type="match status" value="1"/>
</dbReference>
<evidence type="ECO:0000256" key="7">
    <source>
        <dbReference type="ARBA" id="ARBA00023136"/>
    </source>
</evidence>
<protein>
    <recommendedName>
        <fullName evidence="8">Bcr/CflA family efflux transporter</fullName>
    </recommendedName>
</protein>
<comment type="subcellular location">
    <subcellularLocation>
        <location evidence="8">Cell inner membrane</location>
        <topology evidence="8">Multi-pass membrane protein</topology>
    </subcellularLocation>
    <subcellularLocation>
        <location evidence="1">Cell membrane</location>
        <topology evidence="1">Multi-pass membrane protein</topology>
    </subcellularLocation>
</comment>
<accession>A0ABU8XZ24</accession>
<feature type="transmembrane region" description="Helical" evidence="8">
    <location>
        <begin position="108"/>
        <end position="129"/>
    </location>
</feature>
<name>A0ABU8XZ24_9PROT</name>
<feature type="transmembrane region" description="Helical" evidence="8">
    <location>
        <begin position="344"/>
        <end position="372"/>
    </location>
</feature>
<keyword evidence="4" id="KW-1003">Cell membrane</keyword>
<keyword evidence="6 8" id="KW-1133">Transmembrane helix</keyword>
<feature type="transmembrane region" description="Helical" evidence="8">
    <location>
        <begin position="378"/>
        <end position="395"/>
    </location>
</feature>
<dbReference type="SUPFAM" id="SSF103473">
    <property type="entry name" value="MFS general substrate transporter"/>
    <property type="match status" value="1"/>
</dbReference>
<comment type="similarity">
    <text evidence="2 8">Belongs to the major facilitator superfamily. Bcr/CmlA family.</text>
</comment>
<feature type="transmembrane region" description="Helical" evidence="8">
    <location>
        <begin position="256"/>
        <end position="275"/>
    </location>
</feature>
<dbReference type="RefSeq" id="WP_418161549.1">
    <property type="nucleotide sequence ID" value="NZ_JBBLZC010000033.1"/>
</dbReference>
<dbReference type="Gene3D" id="1.20.1720.10">
    <property type="entry name" value="Multidrug resistance protein D"/>
    <property type="match status" value="1"/>
</dbReference>
<comment type="caution">
    <text evidence="10">The sequence shown here is derived from an EMBL/GenBank/DDBJ whole genome shotgun (WGS) entry which is preliminary data.</text>
</comment>
<comment type="caution">
    <text evidence="8">Lacks conserved residue(s) required for the propagation of feature annotation.</text>
</comment>
<dbReference type="EMBL" id="JBBLZC010000033">
    <property type="protein sequence ID" value="MEK0085698.1"/>
    <property type="molecule type" value="Genomic_DNA"/>
</dbReference>
<evidence type="ECO:0000259" key="9">
    <source>
        <dbReference type="PROSITE" id="PS50850"/>
    </source>
</evidence>
<dbReference type="InterPro" id="IPR036259">
    <property type="entry name" value="MFS_trans_sf"/>
</dbReference>
<dbReference type="Pfam" id="PF07690">
    <property type="entry name" value="MFS_1"/>
    <property type="match status" value="1"/>
</dbReference>
<evidence type="ECO:0000256" key="2">
    <source>
        <dbReference type="ARBA" id="ARBA00006236"/>
    </source>
</evidence>
<dbReference type="Proteomes" id="UP001375743">
    <property type="component" value="Unassembled WGS sequence"/>
</dbReference>
<keyword evidence="3 8" id="KW-0813">Transport</keyword>
<feature type="domain" description="Major facilitator superfamily (MFS) profile" evidence="9">
    <location>
        <begin position="17"/>
        <end position="400"/>
    </location>
</feature>
<keyword evidence="11" id="KW-1185">Reference proteome</keyword>
<keyword evidence="8" id="KW-0997">Cell inner membrane</keyword>
<evidence type="ECO:0000313" key="10">
    <source>
        <dbReference type="EMBL" id="MEK0085698.1"/>
    </source>
</evidence>
<evidence type="ECO:0000256" key="1">
    <source>
        <dbReference type="ARBA" id="ARBA00004651"/>
    </source>
</evidence>
<evidence type="ECO:0000256" key="6">
    <source>
        <dbReference type="ARBA" id="ARBA00022989"/>
    </source>
</evidence>
<dbReference type="InterPro" id="IPR020846">
    <property type="entry name" value="MFS_dom"/>
</dbReference>
<dbReference type="NCBIfam" id="TIGR00710">
    <property type="entry name" value="efflux_Bcr_CflA"/>
    <property type="match status" value="1"/>
</dbReference>
<keyword evidence="7 8" id="KW-0472">Membrane</keyword>
<evidence type="ECO:0000256" key="4">
    <source>
        <dbReference type="ARBA" id="ARBA00022475"/>
    </source>
</evidence>
<proteinExistence type="inferred from homology"/>
<dbReference type="PANTHER" id="PTHR23502:SF132">
    <property type="entry name" value="POLYAMINE TRANSPORTER 2-RELATED"/>
    <property type="match status" value="1"/>
</dbReference>
<feature type="transmembrane region" description="Helical" evidence="8">
    <location>
        <begin position="141"/>
        <end position="165"/>
    </location>
</feature>
<gene>
    <name evidence="10" type="ORF">U1T56_21305</name>
</gene>